<accession>A0AA37QK62</accession>
<keyword evidence="3" id="KW-1185">Reference proteome</keyword>
<comment type="caution">
    <text evidence="2">The sequence shown here is derived from an EMBL/GenBank/DDBJ whole genome shotgun (WGS) entry which is preliminary data.</text>
</comment>
<evidence type="ECO:0000313" key="2">
    <source>
        <dbReference type="EMBL" id="GLC27308.1"/>
    </source>
</evidence>
<feature type="compositionally biased region" description="Low complexity" evidence="1">
    <location>
        <begin position="99"/>
        <end position="124"/>
    </location>
</feature>
<evidence type="ECO:0000313" key="3">
    <source>
        <dbReference type="Proteomes" id="UP001161325"/>
    </source>
</evidence>
<sequence length="184" mass="19306">MALWDKVKQELDRAGKVAQEAIDEGRIRLEQVRARQLADKAAQRLGYAYSRARTDGRPIDDDAEITRLHATLTEHEAEATRLETELDAITRRTPRADDTSTASASTSGTTSAGTASTDAPSTTAEGATDFGGNSGASHRPDGTVDTGGAAAAGGTTSHAGGAADTFDAPGGRPSERDEWNREHL</sequence>
<dbReference type="EMBL" id="BRXS01000006">
    <property type="protein sequence ID" value="GLC27308.1"/>
    <property type="molecule type" value="Genomic_DNA"/>
</dbReference>
<feature type="compositionally biased region" description="Basic and acidic residues" evidence="1">
    <location>
        <begin position="173"/>
        <end position="184"/>
    </location>
</feature>
<feature type="compositionally biased region" description="Basic and acidic residues" evidence="1">
    <location>
        <begin position="81"/>
        <end position="98"/>
    </location>
</feature>
<name>A0AA37QK62_9BACT</name>
<evidence type="ECO:0000256" key="1">
    <source>
        <dbReference type="SAM" id="MobiDB-lite"/>
    </source>
</evidence>
<reference evidence="2" key="1">
    <citation type="submission" date="2022-08" db="EMBL/GenBank/DDBJ databases">
        <title>Draft genome sequencing of Roseisolibacter agri AW1220.</title>
        <authorList>
            <person name="Tobiishi Y."/>
            <person name="Tonouchi A."/>
        </authorList>
    </citation>
    <scope>NUCLEOTIDE SEQUENCE</scope>
    <source>
        <strain evidence="2">AW1220</strain>
    </source>
</reference>
<dbReference type="Proteomes" id="UP001161325">
    <property type="component" value="Unassembled WGS sequence"/>
</dbReference>
<gene>
    <name evidence="2" type="ORF">rosag_38210</name>
</gene>
<protein>
    <submittedName>
        <fullName evidence="2">Uncharacterized protein</fullName>
    </submittedName>
</protein>
<dbReference type="AlphaFoldDB" id="A0AA37QK62"/>
<feature type="region of interest" description="Disordered" evidence="1">
    <location>
        <begin position="81"/>
        <end position="184"/>
    </location>
</feature>
<proteinExistence type="predicted"/>
<dbReference type="RefSeq" id="WP_284351750.1">
    <property type="nucleotide sequence ID" value="NZ_BRXS01000006.1"/>
</dbReference>
<feature type="compositionally biased region" description="Low complexity" evidence="1">
    <location>
        <begin position="143"/>
        <end position="165"/>
    </location>
</feature>
<organism evidence="2 3">
    <name type="scientific">Roseisolibacter agri</name>
    <dbReference type="NCBI Taxonomy" id="2014610"/>
    <lineage>
        <taxon>Bacteria</taxon>
        <taxon>Pseudomonadati</taxon>
        <taxon>Gemmatimonadota</taxon>
        <taxon>Gemmatimonadia</taxon>
        <taxon>Gemmatimonadales</taxon>
        <taxon>Gemmatimonadaceae</taxon>
        <taxon>Roseisolibacter</taxon>
    </lineage>
</organism>